<dbReference type="EMBL" id="BQNB010018521">
    <property type="protein sequence ID" value="GJT75339.1"/>
    <property type="molecule type" value="Genomic_DNA"/>
</dbReference>
<evidence type="ECO:0000256" key="1">
    <source>
        <dbReference type="SAM" id="Coils"/>
    </source>
</evidence>
<evidence type="ECO:0000313" key="3">
    <source>
        <dbReference type="EMBL" id="GJT75339.1"/>
    </source>
</evidence>
<feature type="region of interest" description="Disordered" evidence="2">
    <location>
        <begin position="162"/>
        <end position="189"/>
    </location>
</feature>
<protein>
    <submittedName>
        <fullName evidence="3">Uncharacterized protein</fullName>
    </submittedName>
</protein>
<feature type="coiled-coil region" evidence="1">
    <location>
        <begin position="1"/>
        <end position="35"/>
    </location>
</feature>
<gene>
    <name evidence="3" type="ORF">Tco_1042064</name>
</gene>
<feature type="compositionally biased region" description="Polar residues" evidence="2">
    <location>
        <begin position="173"/>
        <end position="184"/>
    </location>
</feature>
<evidence type="ECO:0000256" key="2">
    <source>
        <dbReference type="SAM" id="MobiDB-lite"/>
    </source>
</evidence>
<comment type="caution">
    <text evidence="3">The sequence shown here is derived from an EMBL/GenBank/DDBJ whole genome shotgun (WGS) entry which is preliminary data.</text>
</comment>
<proteinExistence type="predicted"/>
<evidence type="ECO:0000313" key="4">
    <source>
        <dbReference type="Proteomes" id="UP001151760"/>
    </source>
</evidence>
<keyword evidence="1" id="KW-0175">Coiled coil</keyword>
<accession>A0ABQ5GIN9</accession>
<organism evidence="3 4">
    <name type="scientific">Tanacetum coccineum</name>
    <dbReference type="NCBI Taxonomy" id="301880"/>
    <lineage>
        <taxon>Eukaryota</taxon>
        <taxon>Viridiplantae</taxon>
        <taxon>Streptophyta</taxon>
        <taxon>Embryophyta</taxon>
        <taxon>Tracheophyta</taxon>
        <taxon>Spermatophyta</taxon>
        <taxon>Magnoliopsida</taxon>
        <taxon>eudicotyledons</taxon>
        <taxon>Gunneridae</taxon>
        <taxon>Pentapetalae</taxon>
        <taxon>asterids</taxon>
        <taxon>campanulids</taxon>
        <taxon>Asterales</taxon>
        <taxon>Asteraceae</taxon>
        <taxon>Asteroideae</taxon>
        <taxon>Anthemideae</taxon>
        <taxon>Anthemidinae</taxon>
        <taxon>Tanacetum</taxon>
    </lineage>
</organism>
<dbReference type="Proteomes" id="UP001151760">
    <property type="component" value="Unassembled WGS sequence"/>
</dbReference>
<name>A0ABQ5GIN9_9ASTR</name>
<sequence>MEKLENENVSLDFTVQSLIKELDNVKMEYQKLFDSIKKTRSQTQKEMEELIDHVSEKTYAYAAIRTENQDLLMTISELKMKLRNVEKGKSVNTKFDKTNVSQNLLCVTPINKQFFQKKIVILKIEEKHVVSKPVTLQTSPNKKRVANSNKNVMAPGMYRVVTKQESQTKETKSGLSSTGMNAASSVRRPMNRDSNIKKSVLANSKISEKKVEVYVKKNKQTYTIFANVISNKENVIDVDVANAPKAKVVLCVSCMKNVLIPCHDTCLAKYRLNVHSNVRRALFTKSRLPNSLDTTHVVSKTRFSKNLAQSKSLDTISVAYKTKIDEGSDSNAKNKVSIAIKSMKGNLRDMSLSNYMKDKIRTSRIWQKWFEAKPNVVWSPVNIISNVHNSF</sequence>
<reference evidence="3" key="1">
    <citation type="journal article" date="2022" name="Int. J. Mol. Sci.">
        <title>Draft Genome of Tanacetum Coccineum: Genomic Comparison of Closely Related Tanacetum-Family Plants.</title>
        <authorList>
            <person name="Yamashiro T."/>
            <person name="Shiraishi A."/>
            <person name="Nakayama K."/>
            <person name="Satake H."/>
        </authorList>
    </citation>
    <scope>NUCLEOTIDE SEQUENCE</scope>
</reference>
<keyword evidence="4" id="KW-1185">Reference proteome</keyword>
<reference evidence="3" key="2">
    <citation type="submission" date="2022-01" db="EMBL/GenBank/DDBJ databases">
        <authorList>
            <person name="Yamashiro T."/>
            <person name="Shiraishi A."/>
            <person name="Satake H."/>
            <person name="Nakayama K."/>
        </authorList>
    </citation>
    <scope>NUCLEOTIDE SEQUENCE</scope>
</reference>